<proteinExistence type="predicted"/>
<dbReference type="Proteomes" id="UP000789920">
    <property type="component" value="Unassembled WGS sequence"/>
</dbReference>
<feature type="non-terminal residue" evidence="1">
    <location>
        <position position="46"/>
    </location>
</feature>
<dbReference type="EMBL" id="CAJVQC010122350">
    <property type="protein sequence ID" value="CAG8839031.1"/>
    <property type="molecule type" value="Genomic_DNA"/>
</dbReference>
<reference evidence="1" key="1">
    <citation type="submission" date="2021-06" db="EMBL/GenBank/DDBJ databases">
        <authorList>
            <person name="Kallberg Y."/>
            <person name="Tangrot J."/>
            <person name="Rosling A."/>
        </authorList>
    </citation>
    <scope>NUCLEOTIDE SEQUENCE</scope>
    <source>
        <strain evidence="1">MA461A</strain>
    </source>
</reference>
<feature type="non-terminal residue" evidence="1">
    <location>
        <position position="1"/>
    </location>
</feature>
<comment type="caution">
    <text evidence="1">The sequence shown here is derived from an EMBL/GenBank/DDBJ whole genome shotgun (WGS) entry which is preliminary data.</text>
</comment>
<protein>
    <submittedName>
        <fullName evidence="1">1848_t:CDS:1</fullName>
    </submittedName>
</protein>
<evidence type="ECO:0000313" key="1">
    <source>
        <dbReference type="EMBL" id="CAG8839031.1"/>
    </source>
</evidence>
<accession>A0ACA9SJT2</accession>
<gene>
    <name evidence="1" type="ORF">RPERSI_LOCUS30893</name>
</gene>
<name>A0ACA9SJT2_9GLOM</name>
<keyword evidence="2" id="KW-1185">Reference proteome</keyword>
<sequence length="46" mass="5311">LDPHLKWHDKGVPQEEEESSPSQSKLRVPSQPEVIRRNRCLGGYAR</sequence>
<organism evidence="1 2">
    <name type="scientific">Racocetra persica</name>
    <dbReference type="NCBI Taxonomy" id="160502"/>
    <lineage>
        <taxon>Eukaryota</taxon>
        <taxon>Fungi</taxon>
        <taxon>Fungi incertae sedis</taxon>
        <taxon>Mucoromycota</taxon>
        <taxon>Glomeromycotina</taxon>
        <taxon>Glomeromycetes</taxon>
        <taxon>Diversisporales</taxon>
        <taxon>Gigasporaceae</taxon>
        <taxon>Racocetra</taxon>
    </lineage>
</organism>
<evidence type="ECO:0000313" key="2">
    <source>
        <dbReference type="Proteomes" id="UP000789920"/>
    </source>
</evidence>